<evidence type="ECO:0000313" key="3">
    <source>
        <dbReference type="Proteomes" id="UP000631114"/>
    </source>
</evidence>
<dbReference type="PANTHER" id="PTHR31061:SF24">
    <property type="entry name" value="LD22376P"/>
    <property type="match status" value="1"/>
</dbReference>
<dbReference type="AlphaFoldDB" id="A0A835GXE5"/>
<feature type="transmembrane region" description="Helical" evidence="1">
    <location>
        <begin position="70"/>
        <end position="98"/>
    </location>
</feature>
<name>A0A835GXE5_9MAGN</name>
<accession>A0A835GXE5</accession>
<keyword evidence="1" id="KW-0812">Transmembrane</keyword>
<comment type="caution">
    <text evidence="2">The sequence shown here is derived from an EMBL/GenBank/DDBJ whole genome shotgun (WGS) entry which is preliminary data.</text>
</comment>
<sequence length="112" mass="12769">MVVLVLTIVHMALLYDVIPPFFVLFQQCSIKSPDYGPLPQVMAVVTCMIGLHYGHVIAHFKEHKDKILHWIIPASCLVVMGFILDFSGKLVLFSFLFYLNFLRLESTNAYPP</sequence>
<evidence type="ECO:0000313" key="2">
    <source>
        <dbReference type="EMBL" id="KAF9588621.1"/>
    </source>
</evidence>
<dbReference type="EMBL" id="JADFTS010000009">
    <property type="protein sequence ID" value="KAF9588621.1"/>
    <property type="molecule type" value="Genomic_DNA"/>
</dbReference>
<dbReference type="OrthoDB" id="784993at2759"/>
<keyword evidence="1" id="KW-0472">Membrane</keyword>
<feature type="transmembrane region" description="Helical" evidence="1">
    <location>
        <begin position="38"/>
        <end position="58"/>
    </location>
</feature>
<keyword evidence="1" id="KW-1133">Transmembrane helix</keyword>
<dbReference type="PANTHER" id="PTHR31061">
    <property type="entry name" value="LD22376P"/>
    <property type="match status" value="1"/>
</dbReference>
<keyword evidence="3" id="KW-1185">Reference proteome</keyword>
<evidence type="ECO:0000256" key="1">
    <source>
        <dbReference type="SAM" id="Phobius"/>
    </source>
</evidence>
<organism evidence="2 3">
    <name type="scientific">Coptis chinensis</name>
    <dbReference type="NCBI Taxonomy" id="261450"/>
    <lineage>
        <taxon>Eukaryota</taxon>
        <taxon>Viridiplantae</taxon>
        <taxon>Streptophyta</taxon>
        <taxon>Embryophyta</taxon>
        <taxon>Tracheophyta</taxon>
        <taxon>Spermatophyta</taxon>
        <taxon>Magnoliopsida</taxon>
        <taxon>Ranunculales</taxon>
        <taxon>Ranunculaceae</taxon>
        <taxon>Coptidoideae</taxon>
        <taxon>Coptis</taxon>
    </lineage>
</organism>
<gene>
    <name evidence="2" type="ORF">IFM89_013708</name>
</gene>
<reference evidence="2 3" key="1">
    <citation type="submission" date="2020-10" db="EMBL/GenBank/DDBJ databases">
        <title>The Coptis chinensis genome and diversification of protoberbering-type alkaloids.</title>
        <authorList>
            <person name="Wang B."/>
            <person name="Shu S."/>
            <person name="Song C."/>
            <person name="Liu Y."/>
        </authorList>
    </citation>
    <scope>NUCLEOTIDE SEQUENCE [LARGE SCALE GENOMIC DNA]</scope>
    <source>
        <strain evidence="2">HL-2020</strain>
        <tissue evidence="2">Leaf</tissue>
    </source>
</reference>
<dbReference type="Proteomes" id="UP000631114">
    <property type="component" value="Unassembled WGS sequence"/>
</dbReference>
<proteinExistence type="predicted"/>
<protein>
    <submittedName>
        <fullName evidence="2">Uncharacterized protein</fullName>
    </submittedName>
</protein>